<proteinExistence type="predicted"/>
<evidence type="ECO:0000313" key="2">
    <source>
        <dbReference type="EMBL" id="CAK0850012.1"/>
    </source>
</evidence>
<comment type="caution">
    <text evidence="2">The sequence shown here is derived from an EMBL/GenBank/DDBJ whole genome shotgun (WGS) entry which is preliminary data.</text>
</comment>
<evidence type="ECO:0000256" key="1">
    <source>
        <dbReference type="SAM" id="MobiDB-lite"/>
    </source>
</evidence>
<name>A0ABN9TWC6_9DINO</name>
<dbReference type="EMBL" id="CAUYUJ010015114">
    <property type="protein sequence ID" value="CAK0850012.1"/>
    <property type="molecule type" value="Genomic_DNA"/>
</dbReference>
<gene>
    <name evidence="2" type="ORF">PCOR1329_LOCUS42562</name>
</gene>
<feature type="compositionally biased region" description="Low complexity" evidence="1">
    <location>
        <begin position="101"/>
        <end position="113"/>
    </location>
</feature>
<keyword evidence="3" id="KW-1185">Reference proteome</keyword>
<evidence type="ECO:0000313" key="3">
    <source>
        <dbReference type="Proteomes" id="UP001189429"/>
    </source>
</evidence>
<dbReference type="Proteomes" id="UP001189429">
    <property type="component" value="Unassembled WGS sequence"/>
</dbReference>
<sequence length="113" mass="11894">MDWYLEVKSAALRVVDAGSCAGGLQVQASEFGTSGIVDRGSRCDGMLFGIVESEAGGMILQFDGGPGGRAAVDRRSEACRRPWPRPTSCRSRGVQARRRAASPSGGSSMTCPR</sequence>
<reference evidence="2" key="1">
    <citation type="submission" date="2023-10" db="EMBL/GenBank/DDBJ databases">
        <authorList>
            <person name="Chen Y."/>
            <person name="Shah S."/>
            <person name="Dougan E. K."/>
            <person name="Thang M."/>
            <person name="Chan C."/>
        </authorList>
    </citation>
    <scope>NUCLEOTIDE SEQUENCE [LARGE SCALE GENOMIC DNA]</scope>
</reference>
<organism evidence="2 3">
    <name type="scientific">Prorocentrum cordatum</name>
    <dbReference type="NCBI Taxonomy" id="2364126"/>
    <lineage>
        <taxon>Eukaryota</taxon>
        <taxon>Sar</taxon>
        <taxon>Alveolata</taxon>
        <taxon>Dinophyceae</taxon>
        <taxon>Prorocentrales</taxon>
        <taxon>Prorocentraceae</taxon>
        <taxon>Prorocentrum</taxon>
    </lineage>
</organism>
<feature type="region of interest" description="Disordered" evidence="1">
    <location>
        <begin position="76"/>
        <end position="113"/>
    </location>
</feature>
<accession>A0ABN9TWC6</accession>
<protein>
    <submittedName>
        <fullName evidence="2">Uncharacterized protein</fullName>
    </submittedName>
</protein>